<dbReference type="HAMAP" id="MF_01385">
    <property type="entry name" value="UreF"/>
    <property type="match status" value="1"/>
</dbReference>
<evidence type="ECO:0000256" key="1">
    <source>
        <dbReference type="ARBA" id="ARBA00022988"/>
    </source>
</evidence>
<dbReference type="InterPro" id="IPR002639">
    <property type="entry name" value="UreF"/>
</dbReference>
<evidence type="ECO:0000313" key="4">
    <source>
        <dbReference type="EMBL" id="STO98115.1"/>
    </source>
</evidence>
<dbReference type="Pfam" id="PF01730">
    <property type="entry name" value="UreF"/>
    <property type="match status" value="1"/>
</dbReference>
<organism evidence="4 5">
    <name type="scientific">Grimontia hollisae</name>
    <name type="common">Vibrio hollisae</name>
    <dbReference type="NCBI Taxonomy" id="673"/>
    <lineage>
        <taxon>Bacteria</taxon>
        <taxon>Pseudomonadati</taxon>
        <taxon>Pseudomonadota</taxon>
        <taxon>Gammaproteobacteria</taxon>
        <taxon>Vibrionales</taxon>
        <taxon>Vibrionaceae</taxon>
        <taxon>Grimontia</taxon>
    </lineage>
</organism>
<dbReference type="PIRSF" id="PIRSF009467">
    <property type="entry name" value="Ureas_acces_UreF"/>
    <property type="match status" value="1"/>
</dbReference>
<proteinExistence type="inferred from homology"/>
<gene>
    <name evidence="3 4" type="primary">ureF</name>
    <name evidence="4" type="ORF">NCTC11645_03099</name>
</gene>
<dbReference type="EMBL" id="UGHD01000003">
    <property type="protein sequence ID" value="STO98115.1"/>
    <property type="molecule type" value="Genomic_DNA"/>
</dbReference>
<evidence type="ECO:0000313" key="5">
    <source>
        <dbReference type="Proteomes" id="UP000254512"/>
    </source>
</evidence>
<reference evidence="4 5" key="1">
    <citation type="submission" date="2018-06" db="EMBL/GenBank/DDBJ databases">
        <authorList>
            <consortium name="Pathogen Informatics"/>
            <person name="Doyle S."/>
        </authorList>
    </citation>
    <scope>NUCLEOTIDE SEQUENCE [LARGE SCALE GENOMIC DNA]</scope>
    <source>
        <strain evidence="4 5">NCTC11645</strain>
    </source>
</reference>
<keyword evidence="2 3" id="KW-0143">Chaperone</keyword>
<dbReference type="InterPro" id="IPR038277">
    <property type="entry name" value="UreF_sf"/>
</dbReference>
<comment type="function">
    <text evidence="3">Required for maturation of urease via the functional incorporation of the urease nickel metallocenter.</text>
</comment>
<comment type="similarity">
    <text evidence="3">Belongs to the UreF family.</text>
</comment>
<protein>
    <recommendedName>
        <fullName evidence="3">Urease accessory protein UreF</fullName>
    </recommendedName>
</protein>
<name>A0A377J789_GRIHO</name>
<comment type="subunit">
    <text evidence="3">UreD, UreF and UreG form a complex that acts as a GTP-hydrolysis-dependent molecular chaperone, activating the urease apoprotein by helping to assemble the nickel containing metallocenter of UreC. The UreE protein probably delivers the nickel.</text>
</comment>
<dbReference type="AlphaFoldDB" id="A0A377J789"/>
<comment type="subcellular location">
    <subcellularLocation>
        <location evidence="3">Cytoplasm</location>
    </subcellularLocation>
</comment>
<dbReference type="PANTHER" id="PTHR33620">
    <property type="entry name" value="UREASE ACCESSORY PROTEIN F"/>
    <property type="match status" value="1"/>
</dbReference>
<accession>A0A377J789</accession>
<dbReference type="PANTHER" id="PTHR33620:SF1">
    <property type="entry name" value="UREASE ACCESSORY PROTEIN F"/>
    <property type="match status" value="1"/>
</dbReference>
<keyword evidence="1 3" id="KW-0996">Nickel insertion</keyword>
<evidence type="ECO:0000256" key="3">
    <source>
        <dbReference type="HAMAP-Rule" id="MF_01385"/>
    </source>
</evidence>
<dbReference type="RefSeq" id="WP_115660151.1">
    <property type="nucleotide sequence ID" value="NZ_CP035691.1"/>
</dbReference>
<dbReference type="STRING" id="673.AL542_01605"/>
<evidence type="ECO:0000256" key="2">
    <source>
        <dbReference type="ARBA" id="ARBA00023186"/>
    </source>
</evidence>
<sequence length="234" mass="25809">MAAEYRLFQLISPSLPVGAFSYSQGLEWAIETGWVDSESTLKAWLVSLAIDSLQQLELPVLRRVYAALKAGDIADARHWCDWLYASRETKELRREEHQRARTMLKLIQQLTAVGADTVIGIKNVAGENAELGSVLATSQVAGFALAGVTWEIEEETLCHGYAWSWLENCVMAGVKMVPLGQTTGQRVLMAVSDILQDVVEASRFVADEQVGSFAPAQAIASSCHETQYSRLFRS</sequence>
<dbReference type="GO" id="GO:0016151">
    <property type="term" value="F:nickel cation binding"/>
    <property type="evidence" value="ECO:0007669"/>
    <property type="project" value="UniProtKB-UniRule"/>
</dbReference>
<keyword evidence="3" id="KW-0963">Cytoplasm</keyword>
<dbReference type="Gene3D" id="1.10.4190.10">
    <property type="entry name" value="Urease accessory protein UreF"/>
    <property type="match status" value="1"/>
</dbReference>
<dbReference type="Proteomes" id="UP000254512">
    <property type="component" value="Unassembled WGS sequence"/>
</dbReference>
<dbReference type="GO" id="GO:0005737">
    <property type="term" value="C:cytoplasm"/>
    <property type="evidence" value="ECO:0007669"/>
    <property type="project" value="UniProtKB-SubCell"/>
</dbReference>